<dbReference type="InterPro" id="IPR002347">
    <property type="entry name" value="SDR_fam"/>
</dbReference>
<dbReference type="Pfam" id="PF13561">
    <property type="entry name" value="adh_short_C2"/>
    <property type="match status" value="1"/>
</dbReference>
<protein>
    <recommendedName>
        <fullName evidence="5">3-oxoacyl-[acyl-carrier-protein] reductase FabG</fullName>
    </recommendedName>
</protein>
<dbReference type="GO" id="GO:0008206">
    <property type="term" value="P:bile acid metabolic process"/>
    <property type="evidence" value="ECO:0007669"/>
    <property type="project" value="UniProtKB-ARBA"/>
</dbReference>
<evidence type="ECO:0000256" key="2">
    <source>
        <dbReference type="ARBA" id="ARBA00023002"/>
    </source>
</evidence>
<dbReference type="PRINTS" id="PR00080">
    <property type="entry name" value="SDRFAMILY"/>
</dbReference>
<dbReference type="EMBL" id="NFZX01000048">
    <property type="protein sequence ID" value="RFA32957.1"/>
    <property type="molecule type" value="Genomic_DNA"/>
</dbReference>
<proteinExistence type="inferred from homology"/>
<accession>A0A3E0WLJ5</accession>
<gene>
    <name evidence="3" type="ORF">CAI16_16465</name>
</gene>
<dbReference type="AlphaFoldDB" id="A0A3E0WLJ5"/>
<dbReference type="RefSeq" id="WP_116279263.1">
    <property type="nucleotide sequence ID" value="NZ_NFZX01000048.1"/>
</dbReference>
<evidence type="ECO:0008006" key="5">
    <source>
        <dbReference type="Google" id="ProtNLM"/>
    </source>
</evidence>
<dbReference type="Gene3D" id="3.40.50.720">
    <property type="entry name" value="NAD(P)-binding Rossmann-like Domain"/>
    <property type="match status" value="1"/>
</dbReference>
<dbReference type="PANTHER" id="PTHR43477">
    <property type="entry name" value="DIHYDROANTICAPSIN 7-DEHYDROGENASE"/>
    <property type="match status" value="1"/>
</dbReference>
<organism evidence="3 4">
    <name type="scientific">Virgibacillus dokdonensis</name>
    <dbReference type="NCBI Taxonomy" id="302167"/>
    <lineage>
        <taxon>Bacteria</taxon>
        <taxon>Bacillati</taxon>
        <taxon>Bacillota</taxon>
        <taxon>Bacilli</taxon>
        <taxon>Bacillales</taxon>
        <taxon>Bacillaceae</taxon>
        <taxon>Virgibacillus</taxon>
    </lineage>
</organism>
<dbReference type="InterPro" id="IPR051122">
    <property type="entry name" value="SDR_DHRS6-like"/>
</dbReference>
<name>A0A3E0WLJ5_9BACI</name>
<comment type="similarity">
    <text evidence="1">Belongs to the short-chain dehydrogenases/reductases (SDR) family.</text>
</comment>
<evidence type="ECO:0000313" key="4">
    <source>
        <dbReference type="Proteomes" id="UP000256488"/>
    </source>
</evidence>
<dbReference type="PANTHER" id="PTHR43477:SF1">
    <property type="entry name" value="DIHYDROANTICAPSIN 7-DEHYDROGENASE"/>
    <property type="match status" value="1"/>
</dbReference>
<comment type="caution">
    <text evidence="3">The sequence shown here is derived from an EMBL/GenBank/DDBJ whole genome shotgun (WGS) entry which is preliminary data.</text>
</comment>
<evidence type="ECO:0000313" key="3">
    <source>
        <dbReference type="EMBL" id="RFA32957.1"/>
    </source>
</evidence>
<dbReference type="FunFam" id="3.40.50.720:FF:000084">
    <property type="entry name" value="Short-chain dehydrogenase reductase"/>
    <property type="match status" value="1"/>
</dbReference>
<evidence type="ECO:0000256" key="1">
    <source>
        <dbReference type="ARBA" id="ARBA00006484"/>
    </source>
</evidence>
<keyword evidence="2" id="KW-0560">Oxidoreductase</keyword>
<dbReference type="Proteomes" id="UP000256488">
    <property type="component" value="Unassembled WGS sequence"/>
</dbReference>
<dbReference type="CDD" id="cd05233">
    <property type="entry name" value="SDR_c"/>
    <property type="match status" value="1"/>
</dbReference>
<reference evidence="3 4" key="1">
    <citation type="submission" date="2017-05" db="EMBL/GenBank/DDBJ databases">
        <title>Virgibacillus sp. AK90 isolated from a saltern of Kakinada, India.</title>
        <authorList>
            <person name="Gupta V."/>
            <person name="Sidhu C."/>
            <person name="Korpole S."/>
            <person name="Pinnaka A.K."/>
        </authorList>
    </citation>
    <scope>NUCLEOTIDE SEQUENCE [LARGE SCALE GENOMIC DNA]</scope>
    <source>
        <strain evidence="3 4">AK90</strain>
    </source>
</reference>
<dbReference type="InterPro" id="IPR036291">
    <property type="entry name" value="NAD(P)-bd_dom_sf"/>
</dbReference>
<sequence length="247" mass="27185">MEKVAVVTGAGSGIGSAITKKLIGDGYVVLGIDRDAKNLHMIQEELNSPKLHTEVCDVTNKKDVQAVISSYGEKMQHIDVLFNGVGQMKLGAFSDLKEEDWDISYKSNIKTVLYCIKSSLRYLKKSNNPNIINLSSILSETYEHNAIAYTVTKAMLIPFTKALAKDLSKDGIRVNCILPGPIQTQLMNNLVREAKQKQGGKELLMRLSNTPMNRMGKKEEVADTVSFIVSTQFITGSLLSLDGGWSL</sequence>
<dbReference type="SUPFAM" id="SSF51735">
    <property type="entry name" value="NAD(P)-binding Rossmann-fold domains"/>
    <property type="match status" value="1"/>
</dbReference>
<dbReference type="GO" id="GO:0016491">
    <property type="term" value="F:oxidoreductase activity"/>
    <property type="evidence" value="ECO:0007669"/>
    <property type="project" value="UniProtKB-KW"/>
</dbReference>
<dbReference type="PRINTS" id="PR00081">
    <property type="entry name" value="GDHRDH"/>
</dbReference>